<accession>A0A7L9FI16</accession>
<sequence>MRVAVGSDDVYNIALFVAQELERRGFEVVKMGALATGKPYPWPKVGLEVAQLVAEGKVNTGIVICYTGTGVSIAANKVRGVRAALCFDAKTARGARLWNDANVLALSARLLSEEVAKEILDEWFSTREIDPSEKENIEFVKRIDSER</sequence>
<name>A0A7L9FI16_9CREN</name>
<dbReference type="GO" id="GO:0009052">
    <property type="term" value="P:pentose-phosphate shunt, non-oxidative branch"/>
    <property type="evidence" value="ECO:0007669"/>
    <property type="project" value="TreeGrafter"/>
</dbReference>
<dbReference type="AlphaFoldDB" id="A0A7L9FI16"/>
<dbReference type="NCBIfam" id="TIGR00689">
    <property type="entry name" value="rpiB_lacA_lacB"/>
    <property type="match status" value="1"/>
</dbReference>
<evidence type="ECO:0000313" key="2">
    <source>
        <dbReference type="Proteomes" id="UP000594121"/>
    </source>
</evidence>
<reference evidence="1 2" key="1">
    <citation type="submission" date="2020-10" db="EMBL/GenBank/DDBJ databases">
        <title>Thermofilum lucidum 3507LT sp. nov. a novel member of Thermofilaceae family isolated from Chile hot spring, and proposal of description order Thermofilales.</title>
        <authorList>
            <person name="Zayulina K.S."/>
            <person name="Elcheninov A.G."/>
            <person name="Toshchakov S.V."/>
            <person name="Kublanov I.V."/>
        </authorList>
    </citation>
    <scope>NUCLEOTIDE SEQUENCE [LARGE SCALE GENOMIC DNA]</scope>
    <source>
        <strain evidence="1 2">3507LT</strain>
    </source>
</reference>
<dbReference type="PIRSF" id="PIRSF005384">
    <property type="entry name" value="RpiB_LacA_B"/>
    <property type="match status" value="1"/>
</dbReference>
<evidence type="ECO:0000313" key="1">
    <source>
        <dbReference type="EMBL" id="QOJ78663.1"/>
    </source>
</evidence>
<dbReference type="InterPro" id="IPR003500">
    <property type="entry name" value="RpiB_LacA_LacB"/>
</dbReference>
<dbReference type="PANTHER" id="PTHR30345">
    <property type="entry name" value="RIBOSE-5-PHOSPHATE ISOMERASE B"/>
    <property type="match status" value="1"/>
</dbReference>
<dbReference type="Pfam" id="PF02502">
    <property type="entry name" value="LacAB_rpiB"/>
    <property type="match status" value="1"/>
</dbReference>
<dbReference type="InParanoid" id="A0A7L9FI16"/>
<dbReference type="KEGG" id="thel:IG193_07875"/>
<protein>
    <submittedName>
        <fullName evidence="1">RpiB/LacA/LacB family sugar-phosphate isomerase</fullName>
    </submittedName>
</protein>
<keyword evidence="1" id="KW-0413">Isomerase</keyword>
<dbReference type="Proteomes" id="UP000594121">
    <property type="component" value="Chromosome"/>
</dbReference>
<dbReference type="Gene3D" id="3.40.1400.10">
    <property type="entry name" value="Sugar-phosphate isomerase, RpiB/LacA/LacB"/>
    <property type="match status" value="1"/>
</dbReference>
<dbReference type="GO" id="GO:0004751">
    <property type="term" value="F:ribose-5-phosphate isomerase activity"/>
    <property type="evidence" value="ECO:0007669"/>
    <property type="project" value="TreeGrafter"/>
</dbReference>
<dbReference type="SUPFAM" id="SSF89623">
    <property type="entry name" value="Ribose/Galactose isomerase RpiB/AlsB"/>
    <property type="match status" value="1"/>
</dbReference>
<gene>
    <name evidence="1" type="ORF">IG193_07875</name>
</gene>
<dbReference type="PANTHER" id="PTHR30345:SF2">
    <property type="entry name" value="SUGAR-PHOSPHATE ISOMERASE, RPIB_LACA_LACB FAMILY"/>
    <property type="match status" value="1"/>
</dbReference>
<organism evidence="1 2">
    <name type="scientific">Infirmifilum lucidum</name>
    <dbReference type="NCBI Taxonomy" id="2776706"/>
    <lineage>
        <taxon>Archaea</taxon>
        <taxon>Thermoproteota</taxon>
        <taxon>Thermoprotei</taxon>
        <taxon>Thermofilales</taxon>
        <taxon>Thermofilaceae</taxon>
        <taxon>Infirmifilum</taxon>
    </lineage>
</organism>
<proteinExistence type="predicted"/>
<dbReference type="InterPro" id="IPR036569">
    <property type="entry name" value="RpiB_LacA_LacB_sf"/>
</dbReference>
<dbReference type="GeneID" id="59149805"/>
<keyword evidence="2" id="KW-1185">Reference proteome</keyword>
<dbReference type="EMBL" id="CP062310">
    <property type="protein sequence ID" value="QOJ78663.1"/>
    <property type="molecule type" value="Genomic_DNA"/>
</dbReference>
<dbReference type="GO" id="GO:0019316">
    <property type="term" value="P:D-allose catabolic process"/>
    <property type="evidence" value="ECO:0007669"/>
    <property type="project" value="TreeGrafter"/>
</dbReference>
<dbReference type="RefSeq" id="WP_192818635.1">
    <property type="nucleotide sequence ID" value="NZ_CP062310.1"/>
</dbReference>